<dbReference type="InterPro" id="IPR041219">
    <property type="entry name" value="Phage_lysozyme2"/>
</dbReference>
<evidence type="ECO:0000313" key="2">
    <source>
        <dbReference type="EMBL" id="BAP56331.1"/>
    </source>
</evidence>
<dbReference type="Pfam" id="PF18013">
    <property type="entry name" value="Phage_lysozyme2"/>
    <property type="match status" value="1"/>
</dbReference>
<dbReference type="KEGG" id="tig:THII_2034"/>
<sequence length="213" mass="23450">MNLLTQSYQYPVNGAAGMVGNLWVESGVLPNRIEGSQMATPLRSKNFQGQWVDFTAEQVMNRHPQTRQGPRYPGVGLAQWTSAKRRRSLFEHIFQGKQLGAAILENLEAQVDYLVTELQSAYAAVNAILITPNVAVNAASDEVVYGFETPGALLSKQGQRLARNHPNVQAVFAQRRVHAQRALQVFITASLTEIKPPLVNPTDGPNEKNEATT</sequence>
<feature type="domain" description="Phage tail lysozyme" evidence="1">
    <location>
        <begin position="2"/>
        <end position="162"/>
    </location>
</feature>
<protein>
    <recommendedName>
        <fullName evidence="1">Phage tail lysozyme domain-containing protein</fullName>
    </recommendedName>
</protein>
<keyword evidence="3" id="KW-1185">Reference proteome</keyword>
<dbReference type="Proteomes" id="UP000031623">
    <property type="component" value="Chromosome"/>
</dbReference>
<proteinExistence type="predicted"/>
<evidence type="ECO:0000259" key="1">
    <source>
        <dbReference type="Pfam" id="PF18013"/>
    </source>
</evidence>
<dbReference type="AlphaFoldDB" id="A0A090BV68"/>
<accession>A0A090BV68</accession>
<name>A0A090BV68_9GAMM</name>
<evidence type="ECO:0000313" key="3">
    <source>
        <dbReference type="Proteomes" id="UP000031623"/>
    </source>
</evidence>
<reference evidence="2 3" key="1">
    <citation type="journal article" date="2014" name="ISME J.">
        <title>Ecophysiology of Thioploca ingrica as revealed by the complete genome sequence supplemented with proteomic evidence.</title>
        <authorList>
            <person name="Kojima H."/>
            <person name="Ogura Y."/>
            <person name="Yamamoto N."/>
            <person name="Togashi T."/>
            <person name="Mori H."/>
            <person name="Watanabe T."/>
            <person name="Nemoto F."/>
            <person name="Kurokawa K."/>
            <person name="Hayashi T."/>
            <person name="Fukui M."/>
        </authorList>
    </citation>
    <scope>NUCLEOTIDE SEQUENCE [LARGE SCALE GENOMIC DNA]</scope>
</reference>
<gene>
    <name evidence="2" type="ORF">THII_2034</name>
</gene>
<dbReference type="HOGENOM" id="CLU_1293849_0_0_6"/>
<dbReference type="Gene3D" id="1.10.530.10">
    <property type="match status" value="1"/>
</dbReference>
<dbReference type="EMBL" id="AP014633">
    <property type="protein sequence ID" value="BAP56331.1"/>
    <property type="molecule type" value="Genomic_DNA"/>
</dbReference>
<organism evidence="2 3">
    <name type="scientific">Thioploca ingrica</name>
    <dbReference type="NCBI Taxonomy" id="40754"/>
    <lineage>
        <taxon>Bacteria</taxon>
        <taxon>Pseudomonadati</taxon>
        <taxon>Pseudomonadota</taxon>
        <taxon>Gammaproteobacteria</taxon>
        <taxon>Thiotrichales</taxon>
        <taxon>Thiotrichaceae</taxon>
        <taxon>Thioploca</taxon>
    </lineage>
</organism>